<keyword evidence="2" id="KW-1185">Reference proteome</keyword>
<evidence type="ECO:0000313" key="1">
    <source>
        <dbReference type="EMBL" id="KAI7986829.1"/>
    </source>
</evidence>
<sequence length="428" mass="46482">MGGIGKEALVVCSDKSLGIGITIWDIESGENLLHIPTSASPPHGLICLANQCLVASQIHRQGSVAGGVIFIWPFNKSIGPITCTKDGTYIVGGAPSGNAYVWEISNGRLVRTWCAHHKSVTCLTFSSDDSFLISGLEDGMIIIWPMIGLVDETDCWTVPLILNFSLEHSSSITGLLTASNGLSSIFLSSSLDGTCKVWDLVTGRFLQTRAFPLPITAIVVDPTDKKLFSGSADGTIFLNTLDFGVVEDTSIVLEDEPTLLTGHNGSITALTFCGLGLVSASEDCTACLWDVVNFSVLDKYPKPANSSEGVLTYLPSSSSRDEGHCIASEFRTTDLLKQQILELETGQTTAAMEMMVETRLESEAWATRMGEHVMEMNKHLQSRLLDMLQCRLLQQPSNVSLTIRRKRKITNVVEQGKEHHHHPESQGS</sequence>
<protein>
    <submittedName>
        <fullName evidence="1">Protein ROOT INITIATION DEFECTIVE 3</fullName>
    </submittedName>
</protein>
<accession>A0ACC0FDQ3</accession>
<dbReference type="EMBL" id="CM045772">
    <property type="protein sequence ID" value="KAI7986829.1"/>
    <property type="molecule type" value="Genomic_DNA"/>
</dbReference>
<proteinExistence type="predicted"/>
<organism evidence="1 2">
    <name type="scientific">Camellia lanceoleosa</name>
    <dbReference type="NCBI Taxonomy" id="1840588"/>
    <lineage>
        <taxon>Eukaryota</taxon>
        <taxon>Viridiplantae</taxon>
        <taxon>Streptophyta</taxon>
        <taxon>Embryophyta</taxon>
        <taxon>Tracheophyta</taxon>
        <taxon>Spermatophyta</taxon>
        <taxon>Magnoliopsida</taxon>
        <taxon>eudicotyledons</taxon>
        <taxon>Gunneridae</taxon>
        <taxon>Pentapetalae</taxon>
        <taxon>asterids</taxon>
        <taxon>Ericales</taxon>
        <taxon>Theaceae</taxon>
        <taxon>Camellia</taxon>
    </lineage>
</organism>
<evidence type="ECO:0000313" key="2">
    <source>
        <dbReference type="Proteomes" id="UP001060215"/>
    </source>
</evidence>
<gene>
    <name evidence="1" type="ORF">LOK49_LG14G01147</name>
</gene>
<comment type="caution">
    <text evidence="1">The sequence shown here is derived from an EMBL/GenBank/DDBJ whole genome shotgun (WGS) entry which is preliminary data.</text>
</comment>
<name>A0ACC0FDQ3_9ERIC</name>
<reference evidence="1 2" key="1">
    <citation type="journal article" date="2022" name="Plant J.">
        <title>Chromosome-level genome of Camellia lanceoleosa provides a valuable resource for understanding genome evolution and self-incompatibility.</title>
        <authorList>
            <person name="Gong W."/>
            <person name="Xiao S."/>
            <person name="Wang L."/>
            <person name="Liao Z."/>
            <person name="Chang Y."/>
            <person name="Mo W."/>
            <person name="Hu G."/>
            <person name="Li W."/>
            <person name="Zhao G."/>
            <person name="Zhu H."/>
            <person name="Hu X."/>
            <person name="Ji K."/>
            <person name="Xiang X."/>
            <person name="Song Q."/>
            <person name="Yuan D."/>
            <person name="Jin S."/>
            <person name="Zhang L."/>
        </authorList>
    </citation>
    <scope>NUCLEOTIDE SEQUENCE [LARGE SCALE GENOMIC DNA]</scope>
    <source>
        <strain evidence="1">SQ_2022a</strain>
    </source>
</reference>
<dbReference type="Proteomes" id="UP001060215">
    <property type="component" value="Chromosome 15"/>
</dbReference>